<evidence type="ECO:0000256" key="1">
    <source>
        <dbReference type="ARBA" id="ARBA00022801"/>
    </source>
</evidence>
<name>A0A1J6IGZ2_NICAT</name>
<dbReference type="OMA" id="HADIDKH"/>
<comment type="caution">
    <text evidence="3">The sequence shown here is derived from an EMBL/GenBank/DDBJ whole genome shotgun (WGS) entry which is preliminary data.</text>
</comment>
<dbReference type="Proteomes" id="UP000187609">
    <property type="component" value="Unassembled WGS sequence"/>
</dbReference>
<sequence>MASAPENEAFTPEDIFILSGQSNMSGRGGVDKHNHWDGIVPPECCSDPAKIFRLSAHLNWEMACEPLHHDIDTKKTCGIGPGMSFANAIKDKMGAIGLVPCAVGGTALKEWGKGTHLYENMINRARAAMHQGGKIKALLWYQGESDTLYKHRVETYKANMEKLIHNVRTDLYMPFLPIIQVAIASGEGKYTEKIRQAQKRIDLPNVVCIDAMGLQLKEDKLHLTSDAQVKLGQMFADAYLTHFAATKHSSVHSSVKRSFFCCCLN</sequence>
<protein>
    <submittedName>
        <fullName evidence="3">Carbohydrate esterase</fullName>
    </submittedName>
</protein>
<dbReference type="PANTHER" id="PTHR31988:SF19">
    <property type="entry name" value="9-O-ACETYL-N-ACETYLNEURAMINIC ACID DEACETYLASE-RELATED"/>
    <property type="match status" value="1"/>
</dbReference>
<dbReference type="EMBL" id="MJEQ01037185">
    <property type="protein sequence ID" value="OIT04341.1"/>
    <property type="molecule type" value="Genomic_DNA"/>
</dbReference>
<proteinExistence type="predicted"/>
<dbReference type="SMR" id="A0A1J6IGZ2"/>
<evidence type="ECO:0000313" key="4">
    <source>
        <dbReference type="Proteomes" id="UP000187609"/>
    </source>
</evidence>
<keyword evidence="4" id="KW-1185">Reference proteome</keyword>
<accession>A0A1J6IGZ2</accession>
<dbReference type="Pfam" id="PF03629">
    <property type="entry name" value="SASA"/>
    <property type="match status" value="1"/>
</dbReference>
<dbReference type="InterPro" id="IPR036514">
    <property type="entry name" value="SGNH_hydro_sf"/>
</dbReference>
<dbReference type="Gene3D" id="3.40.50.1110">
    <property type="entry name" value="SGNH hydrolase"/>
    <property type="match status" value="1"/>
</dbReference>
<keyword evidence="1" id="KW-0378">Hydrolase</keyword>
<dbReference type="AlphaFoldDB" id="A0A1J6IGZ2"/>
<evidence type="ECO:0000313" key="3">
    <source>
        <dbReference type="EMBL" id="OIT04341.1"/>
    </source>
</evidence>
<dbReference type="PANTHER" id="PTHR31988">
    <property type="entry name" value="ESTERASE, PUTATIVE (DUF303)-RELATED"/>
    <property type="match status" value="1"/>
</dbReference>
<feature type="domain" description="Sialate O-acetylesterase" evidence="2">
    <location>
        <begin position="13"/>
        <end position="240"/>
    </location>
</feature>
<gene>
    <name evidence="3" type="ORF">A4A49_20795</name>
</gene>
<dbReference type="KEGG" id="nau:109223261"/>
<dbReference type="GO" id="GO:0016787">
    <property type="term" value="F:hydrolase activity"/>
    <property type="evidence" value="ECO:0007669"/>
    <property type="project" value="UniProtKB-KW"/>
</dbReference>
<evidence type="ECO:0000259" key="2">
    <source>
        <dbReference type="Pfam" id="PF03629"/>
    </source>
</evidence>
<dbReference type="InterPro" id="IPR005181">
    <property type="entry name" value="SASA"/>
</dbReference>
<dbReference type="Gramene" id="OIT04341">
    <property type="protein sequence ID" value="OIT04341"/>
    <property type="gene ID" value="A4A49_20795"/>
</dbReference>
<dbReference type="OrthoDB" id="42638at2759"/>
<dbReference type="SUPFAM" id="SSF52266">
    <property type="entry name" value="SGNH hydrolase"/>
    <property type="match status" value="1"/>
</dbReference>
<organism evidence="3 4">
    <name type="scientific">Nicotiana attenuata</name>
    <name type="common">Coyote tobacco</name>
    <dbReference type="NCBI Taxonomy" id="49451"/>
    <lineage>
        <taxon>Eukaryota</taxon>
        <taxon>Viridiplantae</taxon>
        <taxon>Streptophyta</taxon>
        <taxon>Embryophyta</taxon>
        <taxon>Tracheophyta</taxon>
        <taxon>Spermatophyta</taxon>
        <taxon>Magnoliopsida</taxon>
        <taxon>eudicotyledons</taxon>
        <taxon>Gunneridae</taxon>
        <taxon>Pentapetalae</taxon>
        <taxon>asterids</taxon>
        <taxon>lamiids</taxon>
        <taxon>Solanales</taxon>
        <taxon>Solanaceae</taxon>
        <taxon>Nicotianoideae</taxon>
        <taxon>Nicotianeae</taxon>
        <taxon>Nicotiana</taxon>
    </lineage>
</organism>
<reference evidence="3" key="1">
    <citation type="submission" date="2016-11" db="EMBL/GenBank/DDBJ databases">
        <title>The genome of Nicotiana attenuata.</title>
        <authorList>
            <person name="Xu S."/>
            <person name="Brockmoeller T."/>
            <person name="Gaquerel E."/>
            <person name="Navarro A."/>
            <person name="Kuhl H."/>
            <person name="Gase K."/>
            <person name="Ling Z."/>
            <person name="Zhou W."/>
            <person name="Kreitzer C."/>
            <person name="Stanke M."/>
            <person name="Tang H."/>
            <person name="Lyons E."/>
            <person name="Pandey P."/>
            <person name="Pandey S.P."/>
            <person name="Timmermann B."/>
            <person name="Baldwin I.T."/>
        </authorList>
    </citation>
    <scope>NUCLEOTIDE SEQUENCE [LARGE SCALE GENOMIC DNA]</scope>
    <source>
        <strain evidence="3">UT</strain>
    </source>
</reference>
<dbReference type="InterPro" id="IPR052940">
    <property type="entry name" value="Carb_Esterase_6"/>
</dbReference>